<keyword evidence="1" id="KW-0812">Transmembrane</keyword>
<keyword evidence="1" id="KW-1133">Transmembrane helix</keyword>
<dbReference type="AlphaFoldDB" id="A0AAV4WX68"/>
<evidence type="ECO:0000313" key="2">
    <source>
        <dbReference type="EMBL" id="GIY86844.1"/>
    </source>
</evidence>
<reference evidence="2 3" key="1">
    <citation type="submission" date="2021-06" db="EMBL/GenBank/DDBJ databases">
        <title>Caerostris darwini draft genome.</title>
        <authorList>
            <person name="Kono N."/>
            <person name="Arakawa K."/>
        </authorList>
    </citation>
    <scope>NUCLEOTIDE SEQUENCE [LARGE SCALE GENOMIC DNA]</scope>
</reference>
<sequence length="116" mass="13030">MHSGESWGVTAEINCLMKESPKTLSGHLIVLRRGRSLLSRRPLVLLFLKSEIEMVVLRERMSCHSINEEALFFAVNMYPHFLLAFLVTVMFSGSAFCQNSTSPDQQLLNVLDCVAA</sequence>
<feature type="non-terminal residue" evidence="2">
    <location>
        <position position="116"/>
    </location>
</feature>
<keyword evidence="1" id="KW-0472">Membrane</keyword>
<organism evidence="2 3">
    <name type="scientific">Caerostris darwini</name>
    <dbReference type="NCBI Taxonomy" id="1538125"/>
    <lineage>
        <taxon>Eukaryota</taxon>
        <taxon>Metazoa</taxon>
        <taxon>Ecdysozoa</taxon>
        <taxon>Arthropoda</taxon>
        <taxon>Chelicerata</taxon>
        <taxon>Arachnida</taxon>
        <taxon>Araneae</taxon>
        <taxon>Araneomorphae</taxon>
        <taxon>Entelegynae</taxon>
        <taxon>Araneoidea</taxon>
        <taxon>Araneidae</taxon>
        <taxon>Caerostris</taxon>
    </lineage>
</organism>
<proteinExistence type="predicted"/>
<evidence type="ECO:0000313" key="3">
    <source>
        <dbReference type="Proteomes" id="UP001054837"/>
    </source>
</evidence>
<comment type="caution">
    <text evidence="2">The sequence shown here is derived from an EMBL/GenBank/DDBJ whole genome shotgun (WGS) entry which is preliminary data.</text>
</comment>
<keyword evidence="3" id="KW-1185">Reference proteome</keyword>
<gene>
    <name evidence="2" type="ORF">CDAR_258091</name>
</gene>
<dbReference type="Proteomes" id="UP001054837">
    <property type="component" value="Unassembled WGS sequence"/>
</dbReference>
<accession>A0AAV4WX68</accession>
<feature type="transmembrane region" description="Helical" evidence="1">
    <location>
        <begin position="70"/>
        <end position="91"/>
    </location>
</feature>
<evidence type="ECO:0000256" key="1">
    <source>
        <dbReference type="SAM" id="Phobius"/>
    </source>
</evidence>
<protein>
    <submittedName>
        <fullName evidence="2">Uncharacterized protein</fullName>
    </submittedName>
</protein>
<name>A0AAV4WX68_9ARAC</name>
<dbReference type="EMBL" id="BPLQ01015253">
    <property type="protein sequence ID" value="GIY86844.1"/>
    <property type="molecule type" value="Genomic_DNA"/>
</dbReference>